<evidence type="ECO:0000256" key="3">
    <source>
        <dbReference type="SAM" id="Coils"/>
    </source>
</evidence>
<dbReference type="OrthoDB" id="2589163at2759"/>
<keyword evidence="3" id="KW-0175">Coiled coil</keyword>
<reference evidence="5 6" key="1">
    <citation type="submission" date="2016-07" db="EMBL/GenBank/DDBJ databases">
        <title>Pervasive Adenine N6-methylation of Active Genes in Fungi.</title>
        <authorList>
            <consortium name="DOE Joint Genome Institute"/>
            <person name="Mondo S.J."/>
            <person name="Dannebaum R.O."/>
            <person name="Kuo R.C."/>
            <person name="Labutti K."/>
            <person name="Haridas S."/>
            <person name="Kuo A."/>
            <person name="Salamov A."/>
            <person name="Ahrendt S.R."/>
            <person name="Lipzen A."/>
            <person name="Sullivan W."/>
            <person name="Andreopoulos W.B."/>
            <person name="Clum A."/>
            <person name="Lindquist E."/>
            <person name="Daum C."/>
            <person name="Ramamoorthy G.K."/>
            <person name="Gryganskyi A."/>
            <person name="Culley D."/>
            <person name="Magnuson J.K."/>
            <person name="James T.Y."/>
            <person name="O'Malley M.A."/>
            <person name="Stajich J.E."/>
            <person name="Spatafora J.W."/>
            <person name="Visel A."/>
            <person name="Grigoriev I.V."/>
        </authorList>
    </citation>
    <scope>NUCLEOTIDE SEQUENCE [LARGE SCALE GENOMIC DNA]</scope>
    <source>
        <strain evidence="5 6">68-887.2</strain>
    </source>
</reference>
<feature type="region of interest" description="Disordered" evidence="4">
    <location>
        <begin position="323"/>
        <end position="384"/>
    </location>
</feature>
<dbReference type="InParanoid" id="A0A1Y2B7X6"/>
<feature type="compositionally biased region" description="Pro residues" evidence="4">
    <location>
        <begin position="230"/>
        <end position="243"/>
    </location>
</feature>
<comment type="subcellular location">
    <subcellularLocation>
        <location evidence="1">Nucleus</location>
    </subcellularLocation>
</comment>
<feature type="compositionally biased region" description="Low complexity" evidence="4">
    <location>
        <begin position="15"/>
        <end position="30"/>
    </location>
</feature>
<dbReference type="GO" id="GO:0001228">
    <property type="term" value="F:DNA-binding transcription activator activity, RNA polymerase II-specific"/>
    <property type="evidence" value="ECO:0007669"/>
    <property type="project" value="TreeGrafter"/>
</dbReference>
<keyword evidence="6" id="KW-1185">Reference proteome</keyword>
<dbReference type="PANTHER" id="PTHR40621:SF6">
    <property type="entry name" value="AP-1-LIKE TRANSCRIPTION FACTOR YAP1-RELATED"/>
    <property type="match status" value="1"/>
</dbReference>
<feature type="compositionally biased region" description="Pro residues" evidence="4">
    <location>
        <begin position="211"/>
        <end position="220"/>
    </location>
</feature>
<protein>
    <recommendedName>
        <fullName evidence="7">BZIP domain-containing protein</fullName>
    </recommendedName>
</protein>
<feature type="compositionally biased region" description="Polar residues" evidence="4">
    <location>
        <begin position="324"/>
        <end position="340"/>
    </location>
</feature>
<feature type="compositionally biased region" description="Polar residues" evidence="4">
    <location>
        <begin position="354"/>
        <end position="376"/>
    </location>
</feature>
<keyword evidence="2" id="KW-0539">Nucleus</keyword>
<dbReference type="InterPro" id="IPR046347">
    <property type="entry name" value="bZIP_sf"/>
</dbReference>
<evidence type="ECO:0000256" key="4">
    <source>
        <dbReference type="SAM" id="MobiDB-lite"/>
    </source>
</evidence>
<sequence>MRGHRQHPPPPALISPVESSSSTSPSKRPASFPPPGRNSSWTTAEEEVEDSESDDGMTPAQRDKLEIKREKNRVKQRNLRLRRANHITQLENALANLEAQHTSLETAHEALSSREANLQAWVRDLEGALYRAGAGNEVESLRRVWSAAAGGDMKHNNTNHMNGDGGGGALGALVQAAAWEGNADGYNDSRKRKREQQPRPAFWSRNSHGLQPPPPAPPSVPRHSSHHTLPPLPAFPFAQPPQQRPQTAPYDPARSTEPSPRSMRIENLLSPTDPNPPSHPTTATHSESDGSSERRWSGDVSVIDTFLGDFTDNPLTIYPIPGSNIRSSFSGPHSNTSTSKITRRDQGGAGTGTGTSLQRVDQDGNRQTTGKTTASPFGTRPNYGSRDISIPIEVPFTSSSYTFPSQHAHDISGPPSSLELNLGVSPLYPHPSVLVARQLLLFIYPSPLPFPLPPLPLDLAPNHQQIILTALSHLCPAHISQSFLAAQISSLPPSYAKILLTYQASPTADSRLNLFPIAILRACVISILDQGIPFDLSGFISHTLSAARIFGNPLDTDAWEMPGQFWDTWEAWFDKGRKFCDSLSAWRRRDGHTGSTVAEMILGLETEGARRTGKVGRPVGWSFAKFATGD</sequence>
<dbReference type="Gene3D" id="1.20.5.170">
    <property type="match status" value="1"/>
</dbReference>
<proteinExistence type="predicted"/>
<dbReference type="CDD" id="cd14688">
    <property type="entry name" value="bZIP_YAP"/>
    <property type="match status" value="1"/>
</dbReference>
<evidence type="ECO:0000313" key="5">
    <source>
        <dbReference type="EMBL" id="ORY30205.1"/>
    </source>
</evidence>
<gene>
    <name evidence="5" type="ORF">BCR39DRAFT_529973</name>
</gene>
<name>A0A1Y2B7X6_9TREE</name>
<dbReference type="AlphaFoldDB" id="A0A1Y2B7X6"/>
<dbReference type="GO" id="GO:0000976">
    <property type="term" value="F:transcription cis-regulatory region binding"/>
    <property type="evidence" value="ECO:0007669"/>
    <property type="project" value="InterPro"/>
</dbReference>
<dbReference type="PANTHER" id="PTHR40621">
    <property type="entry name" value="TRANSCRIPTION FACTOR KAPC-RELATED"/>
    <property type="match status" value="1"/>
</dbReference>
<dbReference type="Proteomes" id="UP000193986">
    <property type="component" value="Unassembled WGS sequence"/>
</dbReference>
<feature type="region of interest" description="Disordered" evidence="4">
    <location>
        <begin position="183"/>
        <end position="297"/>
    </location>
</feature>
<evidence type="ECO:0008006" key="7">
    <source>
        <dbReference type="Google" id="ProtNLM"/>
    </source>
</evidence>
<feature type="compositionally biased region" description="Acidic residues" evidence="4">
    <location>
        <begin position="44"/>
        <end position="55"/>
    </location>
</feature>
<evidence type="ECO:0000256" key="1">
    <source>
        <dbReference type="ARBA" id="ARBA00004123"/>
    </source>
</evidence>
<dbReference type="InterPro" id="IPR050936">
    <property type="entry name" value="AP-1-like"/>
</dbReference>
<feature type="coiled-coil region" evidence="3">
    <location>
        <begin position="87"/>
        <end position="114"/>
    </location>
</feature>
<dbReference type="GO" id="GO:0090575">
    <property type="term" value="C:RNA polymerase II transcription regulator complex"/>
    <property type="evidence" value="ECO:0007669"/>
    <property type="project" value="TreeGrafter"/>
</dbReference>
<organism evidence="5 6">
    <name type="scientific">Naematelia encephala</name>
    <dbReference type="NCBI Taxonomy" id="71784"/>
    <lineage>
        <taxon>Eukaryota</taxon>
        <taxon>Fungi</taxon>
        <taxon>Dikarya</taxon>
        <taxon>Basidiomycota</taxon>
        <taxon>Agaricomycotina</taxon>
        <taxon>Tremellomycetes</taxon>
        <taxon>Tremellales</taxon>
        <taxon>Naemateliaceae</taxon>
        <taxon>Naematelia</taxon>
    </lineage>
</organism>
<dbReference type="SUPFAM" id="SSF57959">
    <property type="entry name" value="Leucine zipper domain"/>
    <property type="match status" value="1"/>
</dbReference>
<feature type="compositionally biased region" description="Basic and acidic residues" evidence="4">
    <location>
        <begin position="286"/>
        <end position="297"/>
    </location>
</feature>
<comment type="caution">
    <text evidence="5">The sequence shown here is derived from an EMBL/GenBank/DDBJ whole genome shotgun (WGS) entry which is preliminary data.</text>
</comment>
<accession>A0A1Y2B7X6</accession>
<evidence type="ECO:0000256" key="2">
    <source>
        <dbReference type="ARBA" id="ARBA00023242"/>
    </source>
</evidence>
<dbReference type="EMBL" id="MCFC01000021">
    <property type="protein sequence ID" value="ORY30205.1"/>
    <property type="molecule type" value="Genomic_DNA"/>
</dbReference>
<evidence type="ECO:0000313" key="6">
    <source>
        <dbReference type="Proteomes" id="UP000193986"/>
    </source>
</evidence>
<feature type="region of interest" description="Disordered" evidence="4">
    <location>
        <begin position="1"/>
        <end position="62"/>
    </location>
</feature>